<organism evidence="2 3">
    <name type="scientific">Allonocardiopsis opalescens</name>
    <dbReference type="NCBI Taxonomy" id="1144618"/>
    <lineage>
        <taxon>Bacteria</taxon>
        <taxon>Bacillati</taxon>
        <taxon>Actinomycetota</taxon>
        <taxon>Actinomycetes</taxon>
        <taxon>Streptosporangiales</taxon>
        <taxon>Allonocardiopsis</taxon>
    </lineage>
</organism>
<sequence>MASSTSTSGPADTGPIAARPARAALLPRPRARRLVQLFAGLYLFGLGAALQLESGLGLDPWTVLHQGLSLRTGLSVGTWTVIVGALVMLLWIPLRQRPGLGTLCNVLALGPAVDVSLWLLPEPQEWPWRWAFLLLGIVVVAVGSGCYIGAGLGPGPRDGLMTGLAARGVSPRLARTAVELAVLAVGFLLGGTVGIGTLLFALGIGPIVQFFLRRLTVSAPQGPR</sequence>
<comment type="caution">
    <text evidence="2">The sequence shown here is derived from an EMBL/GenBank/DDBJ whole genome shotgun (WGS) entry which is preliminary data.</text>
</comment>
<evidence type="ECO:0000313" key="2">
    <source>
        <dbReference type="EMBL" id="PRX98609.1"/>
    </source>
</evidence>
<dbReference type="PANTHER" id="PTHR40078:SF1">
    <property type="entry name" value="INTEGRAL MEMBRANE PROTEIN"/>
    <property type="match status" value="1"/>
</dbReference>
<keyword evidence="3" id="KW-1185">Reference proteome</keyword>
<dbReference type="InterPro" id="IPR038750">
    <property type="entry name" value="YczE/YyaS-like"/>
</dbReference>
<reference evidence="2 3" key="1">
    <citation type="submission" date="2018-03" db="EMBL/GenBank/DDBJ databases">
        <title>Genomic Encyclopedia of Archaeal and Bacterial Type Strains, Phase II (KMG-II): from individual species to whole genera.</title>
        <authorList>
            <person name="Goeker M."/>
        </authorList>
    </citation>
    <scope>NUCLEOTIDE SEQUENCE [LARGE SCALE GENOMIC DNA]</scope>
    <source>
        <strain evidence="2 3">DSM 45601</strain>
    </source>
</reference>
<dbReference type="RefSeq" id="WP_106245902.1">
    <property type="nucleotide sequence ID" value="NZ_PVZC01000004.1"/>
</dbReference>
<feature type="transmembrane region" description="Helical" evidence="1">
    <location>
        <begin position="132"/>
        <end position="152"/>
    </location>
</feature>
<gene>
    <name evidence="2" type="ORF">CLV72_104187</name>
</gene>
<protein>
    <submittedName>
        <fullName evidence="2">Putative membrane protein YczE</fullName>
    </submittedName>
</protein>
<dbReference type="PANTHER" id="PTHR40078">
    <property type="entry name" value="INTEGRAL MEMBRANE PROTEIN-RELATED"/>
    <property type="match status" value="1"/>
</dbReference>
<name>A0A2T0Q4B0_9ACTN</name>
<dbReference type="OrthoDB" id="154912at2"/>
<accession>A0A2T0Q4B0</accession>
<keyword evidence="1" id="KW-1133">Transmembrane helix</keyword>
<feature type="transmembrane region" description="Helical" evidence="1">
    <location>
        <begin position="34"/>
        <end position="52"/>
    </location>
</feature>
<dbReference type="Pfam" id="PF19700">
    <property type="entry name" value="DUF6198"/>
    <property type="match status" value="1"/>
</dbReference>
<evidence type="ECO:0000256" key="1">
    <source>
        <dbReference type="SAM" id="Phobius"/>
    </source>
</evidence>
<feature type="transmembrane region" description="Helical" evidence="1">
    <location>
        <begin position="99"/>
        <end position="120"/>
    </location>
</feature>
<proteinExistence type="predicted"/>
<keyword evidence="1" id="KW-0812">Transmembrane</keyword>
<dbReference type="Proteomes" id="UP000237846">
    <property type="component" value="Unassembled WGS sequence"/>
</dbReference>
<dbReference type="EMBL" id="PVZC01000004">
    <property type="protein sequence ID" value="PRX98609.1"/>
    <property type="molecule type" value="Genomic_DNA"/>
</dbReference>
<keyword evidence="1" id="KW-0472">Membrane</keyword>
<feature type="transmembrane region" description="Helical" evidence="1">
    <location>
        <begin position="72"/>
        <end position="92"/>
    </location>
</feature>
<dbReference type="AlphaFoldDB" id="A0A2T0Q4B0"/>
<evidence type="ECO:0000313" key="3">
    <source>
        <dbReference type="Proteomes" id="UP000237846"/>
    </source>
</evidence>